<comment type="caution">
    <text evidence="2">The sequence shown here is derived from an EMBL/GenBank/DDBJ whole genome shotgun (WGS) entry which is preliminary data.</text>
</comment>
<sequence length="105" mass="11700">MGRTRLEGIAAKTAHIEDRSHPIAERGCAPHQRVILVGQTKFEKAFHAFQFQSDCGRVARALAPFERIVDEIEEDRRQRARASTARSWARVDAMQMSPSSAGGLP</sequence>
<accession>A0A175R816</accession>
<gene>
    <name evidence="2" type="ORF">NS226_12225</name>
</gene>
<reference evidence="2 3" key="1">
    <citation type="journal article" date="2016" name="Front. Microbiol.">
        <title>Genomic Resource of Rice Seed Associated Bacteria.</title>
        <authorList>
            <person name="Midha S."/>
            <person name="Bansal K."/>
            <person name="Sharma S."/>
            <person name="Kumar N."/>
            <person name="Patil P.P."/>
            <person name="Chaudhry V."/>
            <person name="Patil P.B."/>
        </authorList>
    </citation>
    <scope>NUCLEOTIDE SEQUENCE [LARGE SCALE GENOMIC DNA]</scope>
    <source>
        <strain evidence="2 3">NS226</strain>
    </source>
</reference>
<dbReference type="PATRIC" id="fig|401562.3.peg.1993"/>
<evidence type="ECO:0000313" key="3">
    <source>
        <dbReference type="Proteomes" id="UP000078272"/>
    </source>
</evidence>
<organism evidence="2 3">
    <name type="scientific">Aureimonas ureilytica</name>
    <dbReference type="NCBI Taxonomy" id="401562"/>
    <lineage>
        <taxon>Bacteria</taxon>
        <taxon>Pseudomonadati</taxon>
        <taxon>Pseudomonadota</taxon>
        <taxon>Alphaproteobacteria</taxon>
        <taxon>Hyphomicrobiales</taxon>
        <taxon>Aurantimonadaceae</taxon>
        <taxon>Aureimonas</taxon>
    </lineage>
</organism>
<dbReference type="AlphaFoldDB" id="A0A175R816"/>
<name>A0A175R816_9HYPH</name>
<proteinExistence type="predicted"/>
<feature type="compositionally biased region" description="Basic and acidic residues" evidence="1">
    <location>
        <begin position="14"/>
        <end position="24"/>
    </location>
</feature>
<feature type="region of interest" description="Disordered" evidence="1">
    <location>
        <begin position="1"/>
        <end position="25"/>
    </location>
</feature>
<dbReference type="EMBL" id="LDPZ01000023">
    <property type="protein sequence ID" value="KTQ95307.1"/>
    <property type="molecule type" value="Genomic_DNA"/>
</dbReference>
<evidence type="ECO:0000313" key="2">
    <source>
        <dbReference type="EMBL" id="KTQ95307.1"/>
    </source>
</evidence>
<evidence type="ECO:0000256" key="1">
    <source>
        <dbReference type="SAM" id="MobiDB-lite"/>
    </source>
</evidence>
<protein>
    <submittedName>
        <fullName evidence="2">Uncharacterized protein</fullName>
    </submittedName>
</protein>
<dbReference type="Proteomes" id="UP000078272">
    <property type="component" value="Unassembled WGS sequence"/>
</dbReference>